<dbReference type="AlphaFoldDB" id="A0A1S6U9J3"/>
<dbReference type="InterPro" id="IPR041397">
    <property type="entry name" value="ThiD2"/>
</dbReference>
<dbReference type="EMBL" id="CP017258">
    <property type="protein sequence ID" value="AQW88401.1"/>
    <property type="molecule type" value="Genomic_DNA"/>
</dbReference>
<proteinExistence type="predicted"/>
<dbReference type="Pfam" id="PF17792">
    <property type="entry name" value="ThiD2"/>
    <property type="match status" value="1"/>
</dbReference>
<feature type="domain" description="ThiD2" evidence="1">
    <location>
        <begin position="11"/>
        <end position="127"/>
    </location>
</feature>
<evidence type="ECO:0000259" key="1">
    <source>
        <dbReference type="Pfam" id="PF17792"/>
    </source>
</evidence>
<evidence type="ECO:0000313" key="2">
    <source>
        <dbReference type="EMBL" id="AQW88401.1"/>
    </source>
</evidence>
<name>A0A1S6U9J3_9BACT</name>
<reference evidence="3" key="1">
    <citation type="submission" date="2016-09" db="EMBL/GenBank/DDBJ databases">
        <title>Comparative genomics of the Campylobacter concisus group.</title>
        <authorList>
            <person name="Miller W.G."/>
            <person name="Yee E."/>
            <person name="Chapman M.H."/>
            <person name="Huynh S."/>
            <person name="Bono J.L."/>
            <person name="On S.L.W."/>
            <person name="StLeger J."/>
            <person name="Foster G."/>
            <person name="Parker C.T."/>
        </authorList>
    </citation>
    <scope>NUCLEOTIDE SEQUENCE [LARGE SCALE GENOMIC DNA]</scope>
    <source>
        <strain evidence="3">RM18021</strain>
    </source>
</reference>
<dbReference type="Proteomes" id="UP000190868">
    <property type="component" value="Chromosome"/>
</dbReference>
<gene>
    <name evidence="2" type="ORF">CPIN18021_1621</name>
</gene>
<dbReference type="KEGG" id="cpin:CPIN18020_1567"/>
<evidence type="ECO:0000313" key="3">
    <source>
        <dbReference type="Proteomes" id="UP000190868"/>
    </source>
</evidence>
<sequence>MEEMNNENLYRVIDANLNRLREGIRVVEDICRYGFNNQPISLRLKQIRHQTKIDQTGYINFRDSSNDVLKTSTKSEQKRENLNEILIANLKRAQESSRVLEECFKIIDTEKSELFKKIRYEIYTIEKDIFIS</sequence>
<organism evidence="2 3">
    <name type="scientific">Campylobacter pinnipediorum subsp. caledonicus</name>
    <dbReference type="NCBI Taxonomy" id="1874362"/>
    <lineage>
        <taxon>Bacteria</taxon>
        <taxon>Pseudomonadati</taxon>
        <taxon>Campylobacterota</taxon>
        <taxon>Epsilonproteobacteria</taxon>
        <taxon>Campylobacterales</taxon>
        <taxon>Campylobacteraceae</taxon>
        <taxon>Campylobacter</taxon>
    </lineage>
</organism>
<accession>A0A1S6U9J3</accession>
<protein>
    <submittedName>
        <fullName evidence="2">Thiamine phosphate synthase</fullName>
    </submittedName>
</protein>
<keyword evidence="3" id="KW-1185">Reference proteome</keyword>